<dbReference type="EMBL" id="JAERQM010000007">
    <property type="protein sequence ID" value="MBU8546352.1"/>
    <property type="molecule type" value="Genomic_DNA"/>
</dbReference>
<dbReference type="PANTHER" id="PTHR30629">
    <property type="entry name" value="PROPHAGE INTEGRASE"/>
    <property type="match status" value="1"/>
</dbReference>
<feature type="region of interest" description="Disordered" evidence="3">
    <location>
        <begin position="1"/>
        <end position="20"/>
    </location>
</feature>
<feature type="domain" description="Tyr recombinase" evidence="4">
    <location>
        <begin position="215"/>
        <end position="396"/>
    </location>
</feature>
<dbReference type="RefSeq" id="WP_216878364.1">
    <property type="nucleotide sequence ID" value="NZ_JAERQM010000007.1"/>
</dbReference>
<protein>
    <submittedName>
        <fullName evidence="5">Integrase family protein</fullName>
    </submittedName>
</protein>
<keyword evidence="6" id="KW-1185">Reference proteome</keyword>
<name>A0ABS6HC95_9PROT</name>
<accession>A0ABS6HC95</accession>
<organism evidence="5 6">
    <name type="scientific">Falsiroseomonas oleicola</name>
    <dbReference type="NCBI Taxonomy" id="2801474"/>
    <lineage>
        <taxon>Bacteria</taxon>
        <taxon>Pseudomonadati</taxon>
        <taxon>Pseudomonadota</taxon>
        <taxon>Alphaproteobacteria</taxon>
        <taxon>Acetobacterales</taxon>
        <taxon>Roseomonadaceae</taxon>
        <taxon>Falsiroseomonas</taxon>
    </lineage>
</organism>
<dbReference type="PROSITE" id="PS51898">
    <property type="entry name" value="TYR_RECOMBINASE"/>
    <property type="match status" value="1"/>
</dbReference>
<evidence type="ECO:0000313" key="6">
    <source>
        <dbReference type="Proteomes" id="UP000689967"/>
    </source>
</evidence>
<gene>
    <name evidence="5" type="ORF">JJQ90_21705</name>
</gene>
<sequence length="452" mass="49100">MPKRSETNITSRAAETSPPGLMWDREVSGFGLRTLSSGARTWLFKYRALDGGQHWHRIGTFPAMTVDDARKEARALRTAVDKGKDPSKEREEEREAARAARAAAVEKLAESYAKALPGRPSLRGSGAISAEHAAAEAAAVRNAIARMKLEGRPVSAIAPADVLGLLHLEAARPATARMLFGAFGRFLEWCRDAGHLTSNPCDAIPRAKRPKPPPARRRVVALPDLARLWIASDVLPAPLGELARLLIALPVRRGEGARLAWQDVDLTAGVWTLPGAITKNGDPHRIALHPLARALLHARHKAMGKPTSGLAFPSPRASNEVTAWTGMKADMGEAAGFRAWTWHDFRRSFASLMAERGVAEPVADAVLNHRQSGTRGGVLGVYQHAQRWPEQKAAMEKWGAALAVVIAAAQRKRNGSHPRLLKQTSSTPQKMLSRRTDRSLARASLSMRAVLP</sequence>
<dbReference type="InterPro" id="IPR050808">
    <property type="entry name" value="Phage_Integrase"/>
</dbReference>
<dbReference type="Pfam" id="PF00589">
    <property type="entry name" value="Phage_integrase"/>
    <property type="match status" value="1"/>
</dbReference>
<reference evidence="5 6" key="1">
    <citation type="submission" date="2021-01" db="EMBL/GenBank/DDBJ databases">
        <title>Roseomonas sp. nov, a bacterium isolated from an oil production mixture in Yumen Oilfield.</title>
        <authorList>
            <person name="Wu D."/>
        </authorList>
    </citation>
    <scope>NUCLEOTIDE SEQUENCE [LARGE SCALE GENOMIC DNA]</scope>
    <source>
        <strain evidence="5 6">ROY-5-3</strain>
    </source>
</reference>
<dbReference type="Pfam" id="PF13356">
    <property type="entry name" value="Arm-DNA-bind_3"/>
    <property type="match status" value="1"/>
</dbReference>
<evidence type="ECO:0000256" key="3">
    <source>
        <dbReference type="SAM" id="MobiDB-lite"/>
    </source>
</evidence>
<dbReference type="InterPro" id="IPR025166">
    <property type="entry name" value="Integrase_DNA_bind_dom"/>
</dbReference>
<proteinExistence type="inferred from homology"/>
<evidence type="ECO:0000259" key="4">
    <source>
        <dbReference type="PROSITE" id="PS51898"/>
    </source>
</evidence>
<dbReference type="InterPro" id="IPR002104">
    <property type="entry name" value="Integrase_catalytic"/>
</dbReference>
<evidence type="ECO:0000256" key="2">
    <source>
        <dbReference type="ARBA" id="ARBA00022908"/>
    </source>
</evidence>
<feature type="region of interest" description="Disordered" evidence="3">
    <location>
        <begin position="413"/>
        <end position="452"/>
    </location>
</feature>
<comment type="similarity">
    <text evidence="1">Belongs to the 'phage' integrase family.</text>
</comment>
<evidence type="ECO:0000313" key="5">
    <source>
        <dbReference type="EMBL" id="MBU8546352.1"/>
    </source>
</evidence>
<keyword evidence="2" id="KW-0229">DNA integration</keyword>
<dbReference type="Proteomes" id="UP000689967">
    <property type="component" value="Unassembled WGS sequence"/>
</dbReference>
<comment type="caution">
    <text evidence="5">The sequence shown here is derived from an EMBL/GenBank/DDBJ whole genome shotgun (WGS) entry which is preliminary data.</text>
</comment>
<dbReference type="PANTHER" id="PTHR30629:SF2">
    <property type="entry name" value="PROPHAGE INTEGRASE INTS-RELATED"/>
    <property type="match status" value="1"/>
</dbReference>
<evidence type="ECO:0000256" key="1">
    <source>
        <dbReference type="ARBA" id="ARBA00008857"/>
    </source>
</evidence>